<organism evidence="14 15">
    <name type="scientific">Peribacillus simplex</name>
    <dbReference type="NCBI Taxonomy" id="1478"/>
    <lineage>
        <taxon>Bacteria</taxon>
        <taxon>Bacillati</taxon>
        <taxon>Bacillota</taxon>
        <taxon>Bacilli</taxon>
        <taxon>Bacillales</taxon>
        <taxon>Bacillaceae</taxon>
        <taxon>Peribacillus</taxon>
    </lineage>
</organism>
<name>A0A109MVH3_9BACI</name>
<dbReference type="GO" id="GO:0000725">
    <property type="term" value="P:recombinational repair"/>
    <property type="evidence" value="ECO:0007669"/>
    <property type="project" value="TreeGrafter"/>
</dbReference>
<dbReference type="Gene3D" id="3.40.50.300">
    <property type="entry name" value="P-loop containing nucleotide triphosphate hydrolases"/>
    <property type="match status" value="2"/>
</dbReference>
<dbReference type="Pfam" id="PF13361">
    <property type="entry name" value="UvrD_C"/>
    <property type="match status" value="1"/>
</dbReference>
<evidence type="ECO:0000256" key="10">
    <source>
        <dbReference type="ARBA" id="ARBA00048988"/>
    </source>
</evidence>
<evidence type="ECO:0000256" key="6">
    <source>
        <dbReference type="ARBA" id="ARBA00023125"/>
    </source>
</evidence>
<keyword evidence="4 11" id="KW-0347">Helicase</keyword>
<dbReference type="GO" id="GO:0043138">
    <property type="term" value="F:3'-5' DNA helicase activity"/>
    <property type="evidence" value="ECO:0007669"/>
    <property type="project" value="UniProtKB-EC"/>
</dbReference>
<feature type="binding site" evidence="11">
    <location>
        <begin position="160"/>
        <end position="167"/>
    </location>
    <ligand>
        <name>ATP</name>
        <dbReference type="ChEBI" id="CHEBI:30616"/>
    </ligand>
</feature>
<evidence type="ECO:0000256" key="9">
    <source>
        <dbReference type="ARBA" id="ARBA00034808"/>
    </source>
</evidence>
<evidence type="ECO:0000256" key="4">
    <source>
        <dbReference type="ARBA" id="ARBA00022806"/>
    </source>
</evidence>
<comment type="catalytic activity">
    <reaction evidence="10">
        <text>ATP + H2O = ADP + phosphate + H(+)</text>
        <dbReference type="Rhea" id="RHEA:13065"/>
        <dbReference type="ChEBI" id="CHEBI:15377"/>
        <dbReference type="ChEBI" id="CHEBI:15378"/>
        <dbReference type="ChEBI" id="CHEBI:30616"/>
        <dbReference type="ChEBI" id="CHEBI:43474"/>
        <dbReference type="ChEBI" id="CHEBI:456216"/>
        <dbReference type="EC" id="5.6.2.4"/>
    </reaction>
</comment>
<gene>
    <name evidence="14" type="ORF">AS888_07315</name>
</gene>
<evidence type="ECO:0000256" key="3">
    <source>
        <dbReference type="ARBA" id="ARBA00022801"/>
    </source>
</evidence>
<dbReference type="InterPro" id="IPR014016">
    <property type="entry name" value="UvrD-like_ATP-bd"/>
</dbReference>
<evidence type="ECO:0000256" key="5">
    <source>
        <dbReference type="ARBA" id="ARBA00022840"/>
    </source>
</evidence>
<dbReference type="Gene3D" id="1.10.486.10">
    <property type="entry name" value="PCRA, domain 4"/>
    <property type="match status" value="1"/>
</dbReference>
<dbReference type="SUPFAM" id="SSF52540">
    <property type="entry name" value="P-loop containing nucleoside triphosphate hydrolases"/>
    <property type="match status" value="1"/>
</dbReference>
<evidence type="ECO:0000256" key="7">
    <source>
        <dbReference type="ARBA" id="ARBA00023235"/>
    </source>
</evidence>
<evidence type="ECO:0000313" key="15">
    <source>
        <dbReference type="Proteomes" id="UP000064189"/>
    </source>
</evidence>
<dbReference type="GO" id="GO:0005829">
    <property type="term" value="C:cytosol"/>
    <property type="evidence" value="ECO:0007669"/>
    <property type="project" value="TreeGrafter"/>
</dbReference>
<dbReference type="CDD" id="cd17932">
    <property type="entry name" value="DEXQc_UvrD"/>
    <property type="match status" value="1"/>
</dbReference>
<keyword evidence="5 11" id="KW-0067">ATP-binding</keyword>
<evidence type="ECO:0000256" key="8">
    <source>
        <dbReference type="ARBA" id="ARBA00034617"/>
    </source>
</evidence>
<evidence type="ECO:0000259" key="13">
    <source>
        <dbReference type="PROSITE" id="PS51217"/>
    </source>
</evidence>
<dbReference type="PROSITE" id="PS51217">
    <property type="entry name" value="UVRD_HELICASE_CTER"/>
    <property type="match status" value="1"/>
</dbReference>
<dbReference type="GO" id="GO:0033202">
    <property type="term" value="C:DNA helicase complex"/>
    <property type="evidence" value="ECO:0007669"/>
    <property type="project" value="TreeGrafter"/>
</dbReference>
<dbReference type="PANTHER" id="PTHR11070:SF2">
    <property type="entry name" value="ATP-DEPENDENT DNA HELICASE SRS2"/>
    <property type="match status" value="1"/>
</dbReference>
<accession>A0A109MVH3</accession>
<comment type="catalytic activity">
    <reaction evidence="8">
        <text>Couples ATP hydrolysis with the unwinding of duplex DNA by translocating in the 3'-5' direction.</text>
        <dbReference type="EC" id="5.6.2.4"/>
    </reaction>
</comment>
<keyword evidence="3 11" id="KW-0378">Hydrolase</keyword>
<feature type="domain" description="UvrD-like helicase C-terminal" evidence="13">
    <location>
        <begin position="419"/>
        <end position="685"/>
    </location>
</feature>
<dbReference type="Pfam" id="PF00580">
    <property type="entry name" value="UvrD-helicase"/>
    <property type="match status" value="1"/>
</dbReference>
<keyword evidence="2 11" id="KW-0547">Nucleotide-binding</keyword>
<dbReference type="AlphaFoldDB" id="A0A109MVH3"/>
<dbReference type="EC" id="5.6.2.4" evidence="9"/>
<dbReference type="GO" id="GO:0003677">
    <property type="term" value="F:DNA binding"/>
    <property type="evidence" value="ECO:0007669"/>
    <property type="project" value="UniProtKB-KW"/>
</dbReference>
<evidence type="ECO:0000256" key="1">
    <source>
        <dbReference type="ARBA" id="ARBA00009922"/>
    </source>
</evidence>
<keyword evidence="7" id="KW-0413">Isomerase</keyword>
<dbReference type="GO" id="GO:0016887">
    <property type="term" value="F:ATP hydrolysis activity"/>
    <property type="evidence" value="ECO:0007669"/>
    <property type="project" value="RHEA"/>
</dbReference>
<protein>
    <recommendedName>
        <fullName evidence="9">DNA 3'-5' helicase</fullName>
        <ecNumber evidence="9">5.6.2.4</ecNumber>
    </recommendedName>
</protein>
<dbReference type="InterPro" id="IPR013986">
    <property type="entry name" value="DExx_box_DNA_helicase_dom_sf"/>
</dbReference>
<dbReference type="EMBL" id="LNNH01000035">
    <property type="protein sequence ID" value="KWW16206.1"/>
    <property type="molecule type" value="Genomic_DNA"/>
</dbReference>
<comment type="caution">
    <text evidence="14">The sequence shown here is derived from an EMBL/GenBank/DDBJ whole genome shotgun (WGS) entry which is preliminary data.</text>
</comment>
<evidence type="ECO:0000313" key="14">
    <source>
        <dbReference type="EMBL" id="KWW16206.1"/>
    </source>
</evidence>
<sequence length="757" mass="87216">MNQAKSGNEIVHIHTVSAGELQTLFEKGKRDQLSCIVCQKPVKLFIGIHETPYFYHSDPSQAPCVMPYSEPMNQDKPLEYMEQNGFKIPKSRTITETKTITEPFLRSRQVTGNPQYSHKTASLAQLEEPYFQELSSCGVVLDAEQLKAVKTIEGPILVLSGAGSGKTRVLTVRTAYMLTVKKIDPRSIMLVTFTAKSAKEMQQRLLSYPNMTPSLVSQVVSGTFHSIFYKILIFHEPSKWQRDLLLKWEWEKEKILKQAGREMELDDKEFAYDQALQQIGLWKNSLAFPEDIQPDDEWEKSCLFLYKKYEEYKKQTGKYDFDDMLVGCYVFLKNHPDFLKKYQQRFQYFLVDEFQDINKVQYELIKLLSSESKNVCAVGDDDQSIYSFRGSDPKYILNFNHDFPRSQVVKLTENYRSSHQIVATANRLIKRNQNRMEKQMRAQHDSGNPPVLFYPYDEELEATMIVNDIQEKIAKGANPGDFAVLYRTHTMSRAIFERLAASNLPFVIEKDADSFYQRRVIRGMLAFMRLSLFPHDSKAAADVLSSLFLRQSILQELKAQTILQDCDYIDAFAYIKTGHAFQEKKLKTIPGQIRSLKIMSPLVALEIIEKDLGYQDYVKKRGNEANLEKGSDDIRDLKVAANRFPTVAAFLEHVDHMTAMVQEIKQLSKHFKDAIQLTTVHRSKGLEYKTVYVLAAVDGSIPHDFALESYRKGELAPLEEERRLLYVAATRAKTDLYLSILQTRRGRTAHPSRFLKL</sequence>
<keyword evidence="6" id="KW-0238">DNA-binding</keyword>
<dbReference type="RefSeq" id="WP_061143411.1">
    <property type="nucleotide sequence ID" value="NZ_LNNH01000035.1"/>
</dbReference>
<evidence type="ECO:0000259" key="12">
    <source>
        <dbReference type="PROSITE" id="PS51198"/>
    </source>
</evidence>
<dbReference type="PROSITE" id="PS51198">
    <property type="entry name" value="UVRD_HELICASE_ATP_BIND"/>
    <property type="match status" value="1"/>
</dbReference>
<dbReference type="PANTHER" id="PTHR11070">
    <property type="entry name" value="UVRD / RECB / PCRA DNA HELICASE FAMILY MEMBER"/>
    <property type="match status" value="1"/>
</dbReference>
<keyword evidence="15" id="KW-1185">Reference proteome</keyword>
<comment type="similarity">
    <text evidence="1">Belongs to the helicase family. UvrD subfamily.</text>
</comment>
<dbReference type="Proteomes" id="UP000064189">
    <property type="component" value="Unassembled WGS sequence"/>
</dbReference>
<dbReference type="Gene3D" id="1.10.10.160">
    <property type="match status" value="1"/>
</dbReference>
<dbReference type="GO" id="GO:0005524">
    <property type="term" value="F:ATP binding"/>
    <property type="evidence" value="ECO:0007669"/>
    <property type="project" value="UniProtKB-UniRule"/>
</dbReference>
<dbReference type="InterPro" id="IPR000212">
    <property type="entry name" value="DNA_helicase_UvrD/REP"/>
</dbReference>
<dbReference type="CDD" id="cd18807">
    <property type="entry name" value="SF1_C_UvrD"/>
    <property type="match status" value="1"/>
</dbReference>
<dbReference type="InterPro" id="IPR027417">
    <property type="entry name" value="P-loop_NTPase"/>
</dbReference>
<evidence type="ECO:0000256" key="11">
    <source>
        <dbReference type="PROSITE-ProRule" id="PRU00560"/>
    </source>
</evidence>
<evidence type="ECO:0000256" key="2">
    <source>
        <dbReference type="ARBA" id="ARBA00022741"/>
    </source>
</evidence>
<proteinExistence type="inferred from homology"/>
<reference evidence="14 15" key="1">
    <citation type="submission" date="2015-11" db="EMBL/GenBank/DDBJ databases">
        <title>Genome Sequence of Bacillus simplex strain VanAntwerpen2.</title>
        <authorList>
            <person name="Couger M.B."/>
        </authorList>
    </citation>
    <scope>NUCLEOTIDE SEQUENCE [LARGE SCALE GENOMIC DNA]</scope>
    <source>
        <strain evidence="14 15">VanAntwerpen02</strain>
    </source>
</reference>
<dbReference type="InterPro" id="IPR014017">
    <property type="entry name" value="DNA_helicase_UvrD-like_C"/>
</dbReference>
<feature type="domain" description="UvrD-like helicase ATP-binding" evidence="12">
    <location>
        <begin position="139"/>
        <end position="418"/>
    </location>
</feature>